<reference evidence="4 5" key="1">
    <citation type="journal article" date="2018" name="Front. Microbiol.">
        <title>Prospects for Fungal Bioremediation of Acidic Radioactive Waste Sites: Characterization and Genome Sequence of Rhodotorula taiwanensis MD1149.</title>
        <authorList>
            <person name="Tkavc R."/>
            <person name="Matrosova V.Y."/>
            <person name="Grichenko O.E."/>
            <person name="Gostincar C."/>
            <person name="Volpe R.P."/>
            <person name="Klimenkova P."/>
            <person name="Gaidamakova E.K."/>
            <person name="Zhou C.E."/>
            <person name="Stewart B.J."/>
            <person name="Lyman M.G."/>
            <person name="Malfatti S.A."/>
            <person name="Rubinfeld B."/>
            <person name="Courtot M."/>
            <person name="Singh J."/>
            <person name="Dalgard C.L."/>
            <person name="Hamilton T."/>
            <person name="Frey K.G."/>
            <person name="Gunde-Cimerman N."/>
            <person name="Dugan L."/>
            <person name="Daly M.J."/>
        </authorList>
    </citation>
    <scope>NUCLEOTIDE SEQUENCE [LARGE SCALE GENOMIC DNA]</scope>
    <source>
        <strain evidence="4 5">MD1149</strain>
    </source>
</reference>
<comment type="similarity">
    <text evidence="1">Belongs to the short-chain dehydrogenases/reductases (SDR) family.</text>
</comment>
<protein>
    <submittedName>
        <fullName evidence="4">Uncharacterized protein</fullName>
    </submittedName>
</protein>
<evidence type="ECO:0000256" key="1">
    <source>
        <dbReference type="ARBA" id="ARBA00006484"/>
    </source>
</evidence>
<evidence type="ECO:0000256" key="2">
    <source>
        <dbReference type="ARBA" id="ARBA00022857"/>
    </source>
</evidence>
<dbReference type="GO" id="GO:0016616">
    <property type="term" value="F:oxidoreductase activity, acting on the CH-OH group of donors, NAD or NADP as acceptor"/>
    <property type="evidence" value="ECO:0007669"/>
    <property type="project" value="UniProtKB-ARBA"/>
</dbReference>
<dbReference type="STRING" id="741276.A0A2S5B2C2"/>
<dbReference type="InterPro" id="IPR020904">
    <property type="entry name" value="Sc_DH/Rdtase_CS"/>
</dbReference>
<dbReference type="SUPFAM" id="SSF51735">
    <property type="entry name" value="NAD(P)-binding Rossmann-fold domains"/>
    <property type="match status" value="1"/>
</dbReference>
<accession>A0A2S5B2C2</accession>
<dbReference type="PRINTS" id="PR00081">
    <property type="entry name" value="GDHRDH"/>
</dbReference>
<evidence type="ECO:0000313" key="5">
    <source>
        <dbReference type="Proteomes" id="UP000237144"/>
    </source>
</evidence>
<dbReference type="PANTHER" id="PTHR43008">
    <property type="entry name" value="BENZIL REDUCTASE"/>
    <property type="match status" value="1"/>
</dbReference>
<evidence type="ECO:0000313" key="4">
    <source>
        <dbReference type="EMBL" id="POY70933.1"/>
    </source>
</evidence>
<dbReference type="InterPro" id="IPR036291">
    <property type="entry name" value="NAD(P)-bd_dom_sf"/>
</dbReference>
<evidence type="ECO:0000256" key="3">
    <source>
        <dbReference type="ARBA" id="ARBA00023002"/>
    </source>
</evidence>
<dbReference type="Gene3D" id="3.40.50.720">
    <property type="entry name" value="NAD(P)-binding Rossmann-like Domain"/>
    <property type="match status" value="1"/>
</dbReference>
<dbReference type="Proteomes" id="UP000237144">
    <property type="component" value="Unassembled WGS sequence"/>
</dbReference>
<dbReference type="GO" id="GO:0050664">
    <property type="term" value="F:oxidoreductase activity, acting on NAD(P)H, oxygen as acceptor"/>
    <property type="evidence" value="ECO:0007669"/>
    <property type="project" value="TreeGrafter"/>
</dbReference>
<dbReference type="FunFam" id="3.40.50.720:FF:000084">
    <property type="entry name" value="Short-chain dehydrogenase reductase"/>
    <property type="match status" value="1"/>
</dbReference>
<dbReference type="PROSITE" id="PS00061">
    <property type="entry name" value="ADH_SHORT"/>
    <property type="match status" value="1"/>
</dbReference>
<dbReference type="EMBL" id="PJQD01000096">
    <property type="protein sequence ID" value="POY70933.1"/>
    <property type="molecule type" value="Genomic_DNA"/>
</dbReference>
<dbReference type="InterPro" id="IPR002347">
    <property type="entry name" value="SDR_fam"/>
</dbReference>
<dbReference type="PANTHER" id="PTHR43008:SF14">
    <property type="entry name" value="DEHYDROGENASE ARBD, PUTATIVE-RELATED"/>
    <property type="match status" value="1"/>
</dbReference>
<organism evidence="4 5">
    <name type="scientific">Rhodotorula taiwanensis</name>
    <dbReference type="NCBI Taxonomy" id="741276"/>
    <lineage>
        <taxon>Eukaryota</taxon>
        <taxon>Fungi</taxon>
        <taxon>Dikarya</taxon>
        <taxon>Basidiomycota</taxon>
        <taxon>Pucciniomycotina</taxon>
        <taxon>Microbotryomycetes</taxon>
        <taxon>Sporidiobolales</taxon>
        <taxon>Sporidiobolaceae</taxon>
        <taxon>Rhodotorula</taxon>
    </lineage>
</organism>
<keyword evidence="3" id="KW-0560">Oxidoreductase</keyword>
<proteinExistence type="inferred from homology"/>
<keyword evidence="2" id="KW-0521">NADP</keyword>
<comment type="caution">
    <text evidence="4">The sequence shown here is derived from an EMBL/GenBank/DDBJ whole genome shotgun (WGS) entry which is preliminary data.</text>
</comment>
<dbReference type="AlphaFoldDB" id="A0A2S5B2C2"/>
<dbReference type="PRINTS" id="PR00080">
    <property type="entry name" value="SDRFAMILY"/>
</dbReference>
<gene>
    <name evidence="4" type="ORF">BMF94_6111</name>
</gene>
<dbReference type="Pfam" id="PF13561">
    <property type="entry name" value="adh_short_C2"/>
    <property type="match status" value="1"/>
</dbReference>
<name>A0A2S5B2C2_9BASI</name>
<keyword evidence="5" id="KW-1185">Reference proteome</keyword>
<dbReference type="OrthoDB" id="5325318at2759"/>
<sequence length="244" mass="26147">MARTFAESGSNAIAILDLDEKLAKEAAADLVQWFEEHGQAEKGEIKCIGLGCDVADEASVQGAFKTVIDTFGRVDSLVTAAGIVENFPATEYPAEKFRKLMGINVEGSFYCAREAAKDMMKRDAAGTIVLIGSMSGACVNIPQPQSPYNASKAAVRHMASSLAVEWAQKNIRVNCISPGYMATALTRVILDRDPELRDSWVNLTPMGRLGEPEDLKGAVIYLASEASAFTTGADLRVDGGYTLT</sequence>